<evidence type="ECO:0000256" key="1">
    <source>
        <dbReference type="ARBA" id="ARBA00022806"/>
    </source>
</evidence>
<dbReference type="Pfam" id="PF00176">
    <property type="entry name" value="SNF2-rel_dom"/>
    <property type="match status" value="1"/>
</dbReference>
<dbReference type="EMBL" id="JAHHUM010002029">
    <property type="protein sequence ID" value="KAK5607256.1"/>
    <property type="molecule type" value="Genomic_DNA"/>
</dbReference>
<keyword evidence="1" id="KW-0547">Nucleotide-binding</keyword>
<sequence>MYDNKLIRHTLLVIPASLITNWINEFSKWTGMRVKEFHGTSKSQRTRNLEKVQSIGGMIITTYNMLISNFQQLASYRGKELCWDYMILDEARYAHIWDWDHDEEPKEQEEHHYINGRVQKAQELVKAESQRQMQLAETWPRAQRQPA</sequence>
<accession>A0AAV9RE40</accession>
<dbReference type="InterPro" id="IPR000330">
    <property type="entry name" value="SNF2_N"/>
</dbReference>
<dbReference type="Proteomes" id="UP001311232">
    <property type="component" value="Unassembled WGS sequence"/>
</dbReference>
<gene>
    <name evidence="3" type="primary">ERCC6L_1</name>
    <name evidence="3" type="ORF">CRENBAI_003446</name>
</gene>
<evidence type="ECO:0000313" key="3">
    <source>
        <dbReference type="EMBL" id="KAK5607256.1"/>
    </source>
</evidence>
<protein>
    <submittedName>
        <fullName evidence="3">DNA excision repair protein ERCC-6-like</fullName>
    </submittedName>
</protein>
<feature type="domain" description="SNF2 N-terminal" evidence="2">
    <location>
        <begin position="9"/>
        <end position="92"/>
    </location>
</feature>
<dbReference type="InterPro" id="IPR038718">
    <property type="entry name" value="SNF2-like_sf"/>
</dbReference>
<reference evidence="3 4" key="1">
    <citation type="submission" date="2021-06" db="EMBL/GenBank/DDBJ databases">
        <authorList>
            <person name="Palmer J.M."/>
        </authorList>
    </citation>
    <scope>NUCLEOTIDE SEQUENCE [LARGE SCALE GENOMIC DNA]</scope>
    <source>
        <strain evidence="3 4">MEX-2019</strain>
        <tissue evidence="3">Muscle</tissue>
    </source>
</reference>
<dbReference type="GO" id="GO:0015616">
    <property type="term" value="F:DNA translocase activity"/>
    <property type="evidence" value="ECO:0007669"/>
    <property type="project" value="TreeGrafter"/>
</dbReference>
<name>A0AAV9RE40_9TELE</name>
<dbReference type="InterPro" id="IPR050496">
    <property type="entry name" value="SNF2_RAD54_helicase_repair"/>
</dbReference>
<comment type="caution">
    <text evidence="3">The sequence shown here is derived from an EMBL/GenBank/DDBJ whole genome shotgun (WGS) entry which is preliminary data.</text>
</comment>
<keyword evidence="1" id="KW-0067">ATP-binding</keyword>
<keyword evidence="1" id="KW-0347">Helicase</keyword>
<keyword evidence="4" id="KW-1185">Reference proteome</keyword>
<dbReference type="PANTHER" id="PTHR45629:SF7">
    <property type="entry name" value="DNA EXCISION REPAIR PROTEIN ERCC-6-RELATED"/>
    <property type="match status" value="1"/>
</dbReference>
<dbReference type="SUPFAM" id="SSF52540">
    <property type="entry name" value="P-loop containing nucleoside triphosphate hydrolases"/>
    <property type="match status" value="1"/>
</dbReference>
<dbReference type="InterPro" id="IPR027417">
    <property type="entry name" value="P-loop_NTPase"/>
</dbReference>
<keyword evidence="1" id="KW-0378">Hydrolase</keyword>
<evidence type="ECO:0000259" key="2">
    <source>
        <dbReference type="Pfam" id="PF00176"/>
    </source>
</evidence>
<dbReference type="GO" id="GO:0004386">
    <property type="term" value="F:helicase activity"/>
    <property type="evidence" value="ECO:0007669"/>
    <property type="project" value="UniProtKB-KW"/>
</dbReference>
<dbReference type="Gene3D" id="3.40.50.10810">
    <property type="entry name" value="Tandem AAA-ATPase domain"/>
    <property type="match status" value="1"/>
</dbReference>
<proteinExistence type="predicted"/>
<dbReference type="GO" id="GO:0005524">
    <property type="term" value="F:ATP binding"/>
    <property type="evidence" value="ECO:0007669"/>
    <property type="project" value="InterPro"/>
</dbReference>
<dbReference type="AlphaFoldDB" id="A0AAV9RE40"/>
<evidence type="ECO:0000313" key="4">
    <source>
        <dbReference type="Proteomes" id="UP001311232"/>
    </source>
</evidence>
<dbReference type="PANTHER" id="PTHR45629">
    <property type="entry name" value="SNF2/RAD54 FAMILY MEMBER"/>
    <property type="match status" value="1"/>
</dbReference>
<organism evidence="3 4">
    <name type="scientific">Crenichthys baileyi</name>
    <name type="common">White River springfish</name>
    <dbReference type="NCBI Taxonomy" id="28760"/>
    <lineage>
        <taxon>Eukaryota</taxon>
        <taxon>Metazoa</taxon>
        <taxon>Chordata</taxon>
        <taxon>Craniata</taxon>
        <taxon>Vertebrata</taxon>
        <taxon>Euteleostomi</taxon>
        <taxon>Actinopterygii</taxon>
        <taxon>Neopterygii</taxon>
        <taxon>Teleostei</taxon>
        <taxon>Neoteleostei</taxon>
        <taxon>Acanthomorphata</taxon>
        <taxon>Ovalentaria</taxon>
        <taxon>Atherinomorphae</taxon>
        <taxon>Cyprinodontiformes</taxon>
        <taxon>Goodeidae</taxon>
        <taxon>Crenichthys</taxon>
    </lineage>
</organism>